<dbReference type="AlphaFoldDB" id="A0A9X7UWW9"/>
<evidence type="ECO:0000256" key="2">
    <source>
        <dbReference type="ARBA" id="ARBA00023125"/>
    </source>
</evidence>
<dbReference type="InterPro" id="IPR000551">
    <property type="entry name" value="MerR-type_HTH_dom"/>
</dbReference>
<dbReference type="Proteomes" id="UP000596074">
    <property type="component" value="Chromosome"/>
</dbReference>
<dbReference type="PROSITE" id="PS50937">
    <property type="entry name" value="HTH_MERR_2"/>
    <property type="match status" value="1"/>
</dbReference>
<evidence type="ECO:0000259" key="4">
    <source>
        <dbReference type="PROSITE" id="PS50937"/>
    </source>
</evidence>
<gene>
    <name evidence="5" type="ORF">GJQ55_02920</name>
</gene>
<dbReference type="SUPFAM" id="SSF46955">
    <property type="entry name" value="Putative DNA-binding domain"/>
    <property type="match status" value="1"/>
</dbReference>
<keyword evidence="3" id="KW-0804">Transcription</keyword>
<dbReference type="InterPro" id="IPR009061">
    <property type="entry name" value="DNA-bd_dom_put_sf"/>
</dbReference>
<evidence type="ECO:0000313" key="6">
    <source>
        <dbReference type="Proteomes" id="UP000596074"/>
    </source>
</evidence>
<evidence type="ECO:0000313" key="5">
    <source>
        <dbReference type="EMBL" id="QQD23500.1"/>
    </source>
</evidence>
<keyword evidence="2" id="KW-0238">DNA-binding</keyword>
<evidence type="ECO:0000256" key="3">
    <source>
        <dbReference type="ARBA" id="ARBA00023163"/>
    </source>
</evidence>
<keyword evidence="6" id="KW-1185">Reference proteome</keyword>
<protein>
    <submittedName>
        <fullName evidence="5">MerR family transcriptional regulator</fullName>
    </submittedName>
</protein>
<organism evidence="5 6">
    <name type="scientific">Venatoribacter cucullus</name>
    <dbReference type="NCBI Taxonomy" id="2661630"/>
    <lineage>
        <taxon>Bacteria</taxon>
        <taxon>Pseudomonadati</taxon>
        <taxon>Pseudomonadota</taxon>
        <taxon>Gammaproteobacteria</taxon>
        <taxon>Oceanospirillales</taxon>
        <taxon>Oceanospirillaceae</taxon>
        <taxon>Venatoribacter</taxon>
    </lineage>
</organism>
<dbReference type="PANTHER" id="PTHR30204">
    <property type="entry name" value="REDOX-CYCLING DRUG-SENSING TRANSCRIPTIONAL ACTIVATOR SOXR"/>
    <property type="match status" value="1"/>
</dbReference>
<sequence length="304" mass="35314">MNNTYPIREFARLTGVNPVTLRAWERRYGIIAPERTAKGHRYYTGQHLEHVRHILYWLDQGYPIRQVRMLLQEAQQPDPQNDDDWPQLQQQILQAARHLHSQRLDELWNQGFATYPLAVYYERCLQPVMQQLRSGTEQALVLKCFEALLKRKLACVAAQQQRHNRGPVLLLATTHKQAELDTLACACALGAAEIRVEYFAANLQPAELMLAREVIAAQQVWIHFHPLPAAQQQQWQEYLWQQQFPHCLSGTVPCDVSSNNQIEIMPALLSQQVRQYINQNHSRMQEVPVCYQQQSGGQRYGEQQ</sequence>
<dbReference type="CDD" id="cd01104">
    <property type="entry name" value="HTH_MlrA-CarA"/>
    <property type="match status" value="1"/>
</dbReference>
<dbReference type="GO" id="GO:0003677">
    <property type="term" value="F:DNA binding"/>
    <property type="evidence" value="ECO:0007669"/>
    <property type="project" value="UniProtKB-KW"/>
</dbReference>
<dbReference type="KEGG" id="vcw:GJQ55_02920"/>
<dbReference type="PANTHER" id="PTHR30204:SF67">
    <property type="entry name" value="HTH-TYPE TRANSCRIPTIONAL REGULATOR MLRA-RELATED"/>
    <property type="match status" value="1"/>
</dbReference>
<dbReference type="Pfam" id="PF13411">
    <property type="entry name" value="MerR_1"/>
    <property type="match status" value="1"/>
</dbReference>
<dbReference type="InterPro" id="IPR047057">
    <property type="entry name" value="MerR_fam"/>
</dbReference>
<dbReference type="GO" id="GO:0003700">
    <property type="term" value="F:DNA-binding transcription factor activity"/>
    <property type="evidence" value="ECO:0007669"/>
    <property type="project" value="InterPro"/>
</dbReference>
<keyword evidence="1" id="KW-0805">Transcription regulation</keyword>
<dbReference type="RefSeq" id="WP_228346024.1">
    <property type="nucleotide sequence ID" value="NZ_CP046056.1"/>
</dbReference>
<dbReference type="Gene3D" id="1.10.1660.10">
    <property type="match status" value="1"/>
</dbReference>
<feature type="domain" description="HTH merR-type" evidence="4">
    <location>
        <begin position="4"/>
        <end position="73"/>
    </location>
</feature>
<reference evidence="5 6" key="1">
    <citation type="submission" date="2019-11" db="EMBL/GenBank/DDBJ databases">
        <title>Venatorbacter sp. nov. a predator of Campylobacter and other Gram-negative bacteria.</title>
        <authorList>
            <person name="Saeedi A."/>
            <person name="Cummings N.J."/>
            <person name="Connerton I.F."/>
            <person name="Connerton P.L."/>
        </authorList>
    </citation>
    <scope>NUCLEOTIDE SEQUENCE [LARGE SCALE GENOMIC DNA]</scope>
    <source>
        <strain evidence="5">XL5</strain>
    </source>
</reference>
<evidence type="ECO:0000256" key="1">
    <source>
        <dbReference type="ARBA" id="ARBA00023015"/>
    </source>
</evidence>
<dbReference type="EMBL" id="CP046056">
    <property type="protein sequence ID" value="QQD23500.1"/>
    <property type="molecule type" value="Genomic_DNA"/>
</dbReference>
<accession>A0A9X7UWW9</accession>
<proteinExistence type="predicted"/>
<name>A0A9X7UWW9_9GAMM</name>
<dbReference type="SMART" id="SM00422">
    <property type="entry name" value="HTH_MERR"/>
    <property type="match status" value="1"/>
</dbReference>